<evidence type="ECO:0000256" key="1">
    <source>
        <dbReference type="SAM" id="Phobius"/>
    </source>
</evidence>
<evidence type="ECO:0008006" key="4">
    <source>
        <dbReference type="Google" id="ProtNLM"/>
    </source>
</evidence>
<organism evidence="2 3">
    <name type="scientific">Beauveria bassiana D1-5</name>
    <dbReference type="NCBI Taxonomy" id="1245745"/>
    <lineage>
        <taxon>Eukaryota</taxon>
        <taxon>Fungi</taxon>
        <taxon>Dikarya</taxon>
        <taxon>Ascomycota</taxon>
        <taxon>Pezizomycotina</taxon>
        <taxon>Sordariomycetes</taxon>
        <taxon>Hypocreomycetidae</taxon>
        <taxon>Hypocreales</taxon>
        <taxon>Cordycipitaceae</taxon>
        <taxon>Beauveria</taxon>
    </lineage>
</organism>
<dbReference type="OrthoDB" id="4869612at2759"/>
<keyword evidence="1" id="KW-0472">Membrane</keyword>
<gene>
    <name evidence="2" type="ORF">BBAD15_g9749</name>
</gene>
<name>A0A0A2VF84_BEABA</name>
<comment type="caution">
    <text evidence="2">The sequence shown here is derived from an EMBL/GenBank/DDBJ whole genome shotgun (WGS) entry which is preliminary data.</text>
</comment>
<keyword evidence="1" id="KW-0812">Transmembrane</keyword>
<sequence>MDAFISRQAVEAARDNFTVATGDFEHFLRCWSQQDCGRCINTAECSWCPYSWACVPNKQQPALFAPLYHEDVCPARAERWELRSKPFGCSVSTYTVLSTAVAVNATLLAVLLLWLFALALRRVRRKSRTRAALARQRYVGTLWATVPDESQRGGGETQPLLVGR</sequence>
<feature type="transmembrane region" description="Helical" evidence="1">
    <location>
        <begin position="94"/>
        <end position="120"/>
    </location>
</feature>
<protein>
    <recommendedName>
        <fullName evidence="4">PSI domain-containing protein</fullName>
    </recommendedName>
</protein>
<dbReference type="AlphaFoldDB" id="A0A0A2VF84"/>
<keyword evidence="1" id="KW-1133">Transmembrane helix</keyword>
<dbReference type="EMBL" id="ANFO01000986">
    <property type="protein sequence ID" value="KGQ04997.1"/>
    <property type="molecule type" value="Genomic_DNA"/>
</dbReference>
<dbReference type="Proteomes" id="UP000030106">
    <property type="component" value="Unassembled WGS sequence"/>
</dbReference>
<evidence type="ECO:0000313" key="2">
    <source>
        <dbReference type="EMBL" id="KGQ04997.1"/>
    </source>
</evidence>
<dbReference type="STRING" id="1245745.A0A0A2VF84"/>
<accession>A0A0A2VF84</accession>
<dbReference type="eggNOG" id="ENOG502SXHK">
    <property type="taxonomic scope" value="Eukaryota"/>
</dbReference>
<proteinExistence type="predicted"/>
<reference evidence="2 3" key="1">
    <citation type="submission" date="2012-10" db="EMBL/GenBank/DDBJ databases">
        <title>Genome sequencing and analysis of entomopathogenic fungi Beauveria bassiana D1-5.</title>
        <authorList>
            <person name="Li Q."/>
            <person name="Wang L."/>
            <person name="Zhang Z."/>
            <person name="Wang Q."/>
            <person name="Ren J."/>
            <person name="Wang M."/>
            <person name="Xu W."/>
            <person name="Wang J."/>
            <person name="Lu Y."/>
            <person name="Du Q."/>
            <person name="Sun Z."/>
        </authorList>
    </citation>
    <scope>NUCLEOTIDE SEQUENCE [LARGE SCALE GENOMIC DNA]</scope>
    <source>
        <strain evidence="2 3">D1-5</strain>
    </source>
</reference>
<dbReference type="HOGENOM" id="CLU_108106_0_0_1"/>
<evidence type="ECO:0000313" key="3">
    <source>
        <dbReference type="Proteomes" id="UP000030106"/>
    </source>
</evidence>